<evidence type="ECO:0000313" key="6">
    <source>
        <dbReference type="Proteomes" id="UP000240010"/>
    </source>
</evidence>
<dbReference type="SMART" id="SM00421">
    <property type="entry name" value="HTH_LUXR"/>
    <property type="match status" value="1"/>
</dbReference>
<dbReference type="CDD" id="cd06170">
    <property type="entry name" value="LuxR_C_like"/>
    <property type="match status" value="1"/>
</dbReference>
<keyword evidence="3" id="KW-0804">Transcription</keyword>
<protein>
    <submittedName>
        <fullName evidence="5">Regulatory LuxR family protein</fullName>
    </submittedName>
</protein>
<dbReference type="PRINTS" id="PR00038">
    <property type="entry name" value="HTHLUXR"/>
</dbReference>
<accession>A0A2S6HKI3</accession>
<evidence type="ECO:0000313" key="5">
    <source>
        <dbReference type="EMBL" id="PPK77980.1"/>
    </source>
</evidence>
<dbReference type="PANTHER" id="PTHR44688:SF16">
    <property type="entry name" value="DNA-BINDING TRANSCRIPTIONAL ACTIVATOR DEVR_DOSR"/>
    <property type="match status" value="1"/>
</dbReference>
<dbReference type="PROSITE" id="PS50043">
    <property type="entry name" value="HTH_LUXR_2"/>
    <property type="match status" value="1"/>
</dbReference>
<dbReference type="GO" id="GO:0003677">
    <property type="term" value="F:DNA binding"/>
    <property type="evidence" value="ECO:0007669"/>
    <property type="project" value="UniProtKB-KW"/>
</dbReference>
<evidence type="ECO:0000256" key="3">
    <source>
        <dbReference type="ARBA" id="ARBA00023163"/>
    </source>
</evidence>
<dbReference type="GO" id="GO:0006355">
    <property type="term" value="P:regulation of DNA-templated transcription"/>
    <property type="evidence" value="ECO:0007669"/>
    <property type="project" value="InterPro"/>
</dbReference>
<dbReference type="InterPro" id="IPR016032">
    <property type="entry name" value="Sig_transdc_resp-reg_C-effctor"/>
</dbReference>
<organism evidence="5 6">
    <name type="scientific">Methylobacter tundripaludum</name>
    <dbReference type="NCBI Taxonomy" id="173365"/>
    <lineage>
        <taxon>Bacteria</taxon>
        <taxon>Pseudomonadati</taxon>
        <taxon>Pseudomonadota</taxon>
        <taxon>Gammaproteobacteria</taxon>
        <taxon>Methylococcales</taxon>
        <taxon>Methylococcaceae</taxon>
        <taxon>Methylobacter</taxon>
    </lineage>
</organism>
<evidence type="ECO:0000256" key="2">
    <source>
        <dbReference type="ARBA" id="ARBA00023125"/>
    </source>
</evidence>
<dbReference type="Pfam" id="PF00196">
    <property type="entry name" value="GerE"/>
    <property type="match status" value="1"/>
</dbReference>
<feature type="domain" description="HTH luxR-type" evidence="4">
    <location>
        <begin position="2"/>
        <end position="67"/>
    </location>
</feature>
<dbReference type="AlphaFoldDB" id="A0A2S6HKI3"/>
<dbReference type="PANTHER" id="PTHR44688">
    <property type="entry name" value="DNA-BINDING TRANSCRIPTIONAL ACTIVATOR DEVR_DOSR"/>
    <property type="match status" value="1"/>
</dbReference>
<comment type="caution">
    <text evidence="5">The sequence shown here is derived from an EMBL/GenBank/DDBJ whole genome shotgun (WGS) entry which is preliminary data.</text>
</comment>
<keyword evidence="2" id="KW-0238">DNA-binding</keyword>
<dbReference type="SUPFAM" id="SSF46894">
    <property type="entry name" value="C-terminal effector domain of the bipartite response regulators"/>
    <property type="match status" value="1"/>
</dbReference>
<sequence length="72" mass="7898">MPATDSEPLTPREQEVAQLLVKGFTAKEIAKLLKIAPGTAAKHRENLLKKMGANRTAYLIIKINPSQKKEGT</sequence>
<name>A0A2S6HKI3_9GAMM</name>
<dbReference type="InterPro" id="IPR036388">
    <property type="entry name" value="WH-like_DNA-bd_sf"/>
</dbReference>
<dbReference type="EMBL" id="PTIZ01000001">
    <property type="protein sequence ID" value="PPK77980.1"/>
    <property type="molecule type" value="Genomic_DNA"/>
</dbReference>
<dbReference type="InterPro" id="IPR000792">
    <property type="entry name" value="Tscrpt_reg_LuxR_C"/>
</dbReference>
<reference evidence="5 6" key="1">
    <citation type="submission" date="2018-02" db="EMBL/GenBank/DDBJ databases">
        <title>Subsurface microbial communities from deep shales in Ohio and West Virginia, USA.</title>
        <authorList>
            <person name="Wrighton K."/>
        </authorList>
    </citation>
    <scope>NUCLEOTIDE SEQUENCE [LARGE SCALE GENOMIC DNA]</scope>
    <source>
        <strain evidence="5 6">OWC-DMM</strain>
    </source>
</reference>
<keyword evidence="1" id="KW-0805">Transcription regulation</keyword>
<dbReference type="Gene3D" id="1.10.10.10">
    <property type="entry name" value="Winged helix-like DNA-binding domain superfamily/Winged helix DNA-binding domain"/>
    <property type="match status" value="1"/>
</dbReference>
<evidence type="ECO:0000256" key="1">
    <source>
        <dbReference type="ARBA" id="ARBA00023015"/>
    </source>
</evidence>
<proteinExistence type="predicted"/>
<gene>
    <name evidence="5" type="ORF">B0F87_101362</name>
</gene>
<evidence type="ECO:0000259" key="4">
    <source>
        <dbReference type="PROSITE" id="PS50043"/>
    </source>
</evidence>
<dbReference type="Proteomes" id="UP000240010">
    <property type="component" value="Unassembled WGS sequence"/>
</dbReference>